<dbReference type="Pfam" id="PF02585">
    <property type="entry name" value="PIG-L"/>
    <property type="match status" value="1"/>
</dbReference>
<organism evidence="2 3">
    <name type="scientific">Kineosporia babensis</name>
    <dbReference type="NCBI Taxonomy" id="499548"/>
    <lineage>
        <taxon>Bacteria</taxon>
        <taxon>Bacillati</taxon>
        <taxon>Actinomycetota</taxon>
        <taxon>Actinomycetes</taxon>
        <taxon>Kineosporiales</taxon>
        <taxon>Kineosporiaceae</taxon>
        <taxon>Kineosporia</taxon>
    </lineage>
</organism>
<dbReference type="SUPFAM" id="SSF102588">
    <property type="entry name" value="LmbE-like"/>
    <property type="match status" value="1"/>
</dbReference>
<dbReference type="GO" id="GO:0016137">
    <property type="term" value="P:glycoside metabolic process"/>
    <property type="evidence" value="ECO:0007669"/>
    <property type="project" value="UniProtKB-ARBA"/>
</dbReference>
<dbReference type="InterPro" id="IPR003737">
    <property type="entry name" value="GlcNAc_PI_deacetylase-related"/>
</dbReference>
<dbReference type="EMBL" id="JAJOMB010000002">
    <property type="protein sequence ID" value="MCD5310102.1"/>
    <property type="molecule type" value="Genomic_DNA"/>
</dbReference>
<dbReference type="Gene3D" id="3.40.50.10320">
    <property type="entry name" value="LmbE-like"/>
    <property type="match status" value="1"/>
</dbReference>
<dbReference type="PANTHER" id="PTHR12993:SF29">
    <property type="entry name" value="BLR3841 PROTEIN"/>
    <property type="match status" value="1"/>
</dbReference>
<dbReference type="GO" id="GO:0016811">
    <property type="term" value="F:hydrolase activity, acting on carbon-nitrogen (but not peptide) bonds, in linear amides"/>
    <property type="evidence" value="ECO:0007669"/>
    <property type="project" value="TreeGrafter"/>
</dbReference>
<evidence type="ECO:0000256" key="1">
    <source>
        <dbReference type="ARBA" id="ARBA00022833"/>
    </source>
</evidence>
<keyword evidence="1" id="KW-0862">Zinc</keyword>
<protein>
    <submittedName>
        <fullName evidence="2">PIG-L family deacetylase</fullName>
    </submittedName>
</protein>
<sequence>MTDQLPAPVEVTAQGLPPSLWRPTLEAAPAPRLLPITAGCPVTVIAPHPDDESLGAGGVLHRLTTAGCTPTVVIVTDGSAGYPGATTAQRRDLIRTRRRETWDAIRHLCRNGAQPVFFDIADGEATQHEDEVTERIAALLPADGLVLAPWPDDPHPDHQAVGRAARLATVRAGVELWQYPIWMRHSIRPDDPRVLAADLTVVCLSAAERQAKRRAVEAHVSQLHSPFPRFGPVLPDHVLELFADGLEPFFRPLHP</sequence>
<comment type="caution">
    <text evidence="2">The sequence shown here is derived from an EMBL/GenBank/DDBJ whole genome shotgun (WGS) entry which is preliminary data.</text>
</comment>
<evidence type="ECO:0000313" key="2">
    <source>
        <dbReference type="EMBL" id="MCD5310102.1"/>
    </source>
</evidence>
<dbReference type="AlphaFoldDB" id="A0A9X1N832"/>
<keyword evidence="3" id="KW-1185">Reference proteome</keyword>
<reference evidence="2" key="1">
    <citation type="submission" date="2021-11" db="EMBL/GenBank/DDBJ databases">
        <title>Streptomyces corallinus and Kineosporia corallina sp. nov., two new coral-derived marine actinobacteria.</title>
        <authorList>
            <person name="Buangrab K."/>
            <person name="Sutthacheep M."/>
            <person name="Yeemin T."/>
            <person name="Harunari E."/>
            <person name="Igarashi Y."/>
            <person name="Sripreechasak P."/>
            <person name="Kanchanasin P."/>
            <person name="Tanasupawat S."/>
            <person name="Phongsopitanun W."/>
        </authorList>
    </citation>
    <scope>NUCLEOTIDE SEQUENCE</scope>
    <source>
        <strain evidence="2">JCM 31032</strain>
    </source>
</reference>
<name>A0A9X1N832_9ACTN</name>
<evidence type="ECO:0000313" key="3">
    <source>
        <dbReference type="Proteomes" id="UP001138997"/>
    </source>
</evidence>
<dbReference type="InterPro" id="IPR024078">
    <property type="entry name" value="LmbE-like_dom_sf"/>
</dbReference>
<accession>A0A9X1N832</accession>
<gene>
    <name evidence="2" type="ORF">LR394_04290</name>
</gene>
<dbReference type="RefSeq" id="WP_231439030.1">
    <property type="nucleotide sequence ID" value="NZ_JAJOMB010000002.1"/>
</dbReference>
<proteinExistence type="predicted"/>
<dbReference type="Proteomes" id="UP001138997">
    <property type="component" value="Unassembled WGS sequence"/>
</dbReference>
<dbReference type="PANTHER" id="PTHR12993">
    <property type="entry name" value="N-ACETYLGLUCOSAMINYL-PHOSPHATIDYLINOSITOL DE-N-ACETYLASE-RELATED"/>
    <property type="match status" value="1"/>
</dbReference>